<dbReference type="AlphaFoldDB" id="A0A413RID5"/>
<dbReference type="InterPro" id="IPR008964">
    <property type="entry name" value="Invasin/intimin_cell_adhesion"/>
</dbReference>
<accession>A0A413RID5</accession>
<dbReference type="RefSeq" id="WP_199721620.1">
    <property type="nucleotide sequence ID" value="NZ_QWKP01000218.1"/>
</dbReference>
<evidence type="ECO:0000313" key="4">
    <source>
        <dbReference type="Proteomes" id="UP000283374"/>
    </source>
</evidence>
<dbReference type="InterPro" id="IPR013320">
    <property type="entry name" value="ConA-like_dom_sf"/>
</dbReference>
<dbReference type="EMBL" id="QWKP01000218">
    <property type="protein sequence ID" value="RHA38022.1"/>
    <property type="molecule type" value="Genomic_DNA"/>
</dbReference>
<keyword evidence="1" id="KW-0732">Signal</keyword>
<keyword evidence="4" id="KW-1185">Reference proteome</keyword>
<proteinExistence type="predicted"/>
<dbReference type="Gene3D" id="2.60.120.200">
    <property type="match status" value="2"/>
</dbReference>
<organism evidence="3 4">
    <name type="scientific">Cellulomonas rhizosphaerae</name>
    <dbReference type="NCBI Taxonomy" id="2293719"/>
    <lineage>
        <taxon>Bacteria</taxon>
        <taxon>Bacillati</taxon>
        <taxon>Actinomycetota</taxon>
        <taxon>Actinomycetes</taxon>
        <taxon>Micrococcales</taxon>
        <taxon>Cellulomonadaceae</taxon>
        <taxon>Cellulomonas</taxon>
    </lineage>
</organism>
<dbReference type="SUPFAM" id="SSF49373">
    <property type="entry name" value="Invasin/intimin cell-adhesion fragments"/>
    <property type="match status" value="1"/>
</dbReference>
<dbReference type="InterPro" id="IPR003343">
    <property type="entry name" value="Big_2"/>
</dbReference>
<evidence type="ECO:0000313" key="3">
    <source>
        <dbReference type="EMBL" id="RHA38022.1"/>
    </source>
</evidence>
<feature type="domain" description="BIG2" evidence="2">
    <location>
        <begin position="346"/>
        <end position="423"/>
    </location>
</feature>
<feature type="signal peptide" evidence="1">
    <location>
        <begin position="1"/>
        <end position="27"/>
    </location>
</feature>
<sequence>MRTRTSWGAVTAAALALTSLGALPAAADSTADGLVVRYALDQTTGTVVPDSSGNAKDAAVVGTASWNAGNGFSFGGGGSSSGNAIKLPNNLLTGLSAVSVDYEVFVPASFTNTAHFQFNLGNSATYPNGTGYMFVTGRSTDQKMRGTFANAGYSSEQRAIGSAVLPSGVWKHITYTVLGGSVATPGRSYLYSDGVQVATGPITAMPSDVATSTMNYLGRSAYSGDASFQGKIRDFRVYDRELTAAEAATLSTAGAAETVAGDAAALSLGDTSGVVANLTLPTTAAGGQPVTWATDDAAHVTATGAVTRPPAGGSAATVHLTATVAQRGQSATKTFTVTVLPGGPVAVDGVSVSPATSTIAAGTTTTLKATVSPATATDPSITWSSSDPAVATVSSSGVVSAVANGTATITAQSSAAGVSATATVTVDPAIPAGQILHYALDETSGTVAHDSSGQGRDGTLAGGATWTSGEGVKLDGTNGHVVLPASPLAGLTSVSIDFDVRIAGSQTGSYFLYGIGNTSSGVGNGYLFTTGNAFRTAIASGNWSTEQVTA</sequence>
<feature type="chain" id="PRO_5019527476" description="BIG2 domain-containing protein" evidence="1">
    <location>
        <begin position="28"/>
        <end position="550"/>
    </location>
</feature>
<gene>
    <name evidence="3" type="ORF">D1825_15650</name>
</gene>
<protein>
    <recommendedName>
        <fullName evidence="2">BIG2 domain-containing protein</fullName>
    </recommendedName>
</protein>
<evidence type="ECO:0000256" key="1">
    <source>
        <dbReference type="SAM" id="SignalP"/>
    </source>
</evidence>
<dbReference type="Pfam" id="PF02368">
    <property type="entry name" value="Big_2"/>
    <property type="match status" value="1"/>
</dbReference>
<dbReference type="Proteomes" id="UP000283374">
    <property type="component" value="Unassembled WGS sequence"/>
</dbReference>
<dbReference type="Gene3D" id="2.60.40.1080">
    <property type="match status" value="1"/>
</dbReference>
<dbReference type="SUPFAM" id="SSF49899">
    <property type="entry name" value="Concanavalin A-like lectins/glucanases"/>
    <property type="match status" value="2"/>
</dbReference>
<reference evidence="3 4" key="1">
    <citation type="submission" date="2018-08" db="EMBL/GenBank/DDBJ databases">
        <title>Cellulomonas rhizosphaerae sp. nov., a novel actinomycete isolated from soil.</title>
        <authorList>
            <person name="Tian Y."/>
        </authorList>
    </citation>
    <scope>NUCLEOTIDE SEQUENCE [LARGE SCALE GENOMIC DNA]</scope>
    <source>
        <strain evidence="3 4">NEAU-TCZ24</strain>
    </source>
</reference>
<dbReference type="Pfam" id="PF20578">
    <property type="entry name" value="aBig_2"/>
    <property type="match status" value="1"/>
</dbReference>
<dbReference type="InterPro" id="IPR046780">
    <property type="entry name" value="aBig_2"/>
</dbReference>
<feature type="non-terminal residue" evidence="3">
    <location>
        <position position="550"/>
    </location>
</feature>
<dbReference type="Pfam" id="PF13385">
    <property type="entry name" value="Laminin_G_3"/>
    <property type="match status" value="1"/>
</dbReference>
<comment type="caution">
    <text evidence="3">The sequence shown here is derived from an EMBL/GenBank/DDBJ whole genome shotgun (WGS) entry which is preliminary data.</text>
</comment>
<name>A0A413RID5_9CELL</name>
<evidence type="ECO:0000259" key="2">
    <source>
        <dbReference type="SMART" id="SM00635"/>
    </source>
</evidence>
<dbReference type="SMART" id="SM00635">
    <property type="entry name" value="BID_2"/>
    <property type="match status" value="1"/>
</dbReference>